<dbReference type="Proteomes" id="UP000192478">
    <property type="component" value="Chromosome"/>
</dbReference>
<keyword evidence="1" id="KW-1133">Transmembrane helix</keyword>
<keyword evidence="1" id="KW-0472">Membrane</keyword>
<name>A0AAC9WHY7_9CLOT</name>
<proteinExistence type="predicted"/>
<organism evidence="2 3">
    <name type="scientific">Clostridium formicaceticum</name>
    <dbReference type="NCBI Taxonomy" id="1497"/>
    <lineage>
        <taxon>Bacteria</taxon>
        <taxon>Bacillati</taxon>
        <taxon>Bacillota</taxon>
        <taxon>Clostridia</taxon>
        <taxon>Eubacteriales</taxon>
        <taxon>Clostridiaceae</taxon>
        <taxon>Clostridium</taxon>
    </lineage>
</organism>
<evidence type="ECO:0000313" key="3">
    <source>
        <dbReference type="Proteomes" id="UP000192478"/>
    </source>
</evidence>
<feature type="transmembrane region" description="Helical" evidence="1">
    <location>
        <begin position="79"/>
        <end position="99"/>
    </location>
</feature>
<accession>A0AAC9WHY7</accession>
<feature type="transmembrane region" description="Helical" evidence="1">
    <location>
        <begin position="40"/>
        <end position="59"/>
    </location>
</feature>
<evidence type="ECO:0000313" key="2">
    <source>
        <dbReference type="EMBL" id="ARE89592.1"/>
    </source>
</evidence>
<protein>
    <submittedName>
        <fullName evidence="2">Uncharacterized protein</fullName>
    </submittedName>
</protein>
<dbReference type="AlphaFoldDB" id="A0AAC9WHY7"/>
<reference evidence="2 3" key="1">
    <citation type="submission" date="2017-03" db="EMBL/GenBank/DDBJ databases">
        <title>Complete sequence of Clostridium formicaceticum DSM 92.</title>
        <authorList>
            <person name="Poehlein A."/>
            <person name="Karl M."/>
            <person name="Bengelsdorf F.R."/>
            <person name="Duerre P."/>
            <person name="Daniel R."/>
        </authorList>
    </citation>
    <scope>NUCLEOTIDE SEQUENCE [LARGE SCALE GENOMIC DNA]</scope>
    <source>
        <strain evidence="2 3">DSM 92</strain>
    </source>
</reference>
<keyword evidence="1" id="KW-0812">Transmembrane</keyword>
<gene>
    <name evidence="2" type="ORF">CLFO_40730</name>
</gene>
<dbReference type="EMBL" id="CP020559">
    <property type="protein sequence ID" value="ARE89592.1"/>
    <property type="molecule type" value="Genomic_DNA"/>
</dbReference>
<sequence>MIRLKDNKKQKTKEKYAIQRNKNLEELYNRGKVNYIIRHGVLSWGVSTGIIFILLTGLFQHGFSFKEVLWGVLSSNALFVLGIFAVGGFIWGSIMWKWLTKEIEKNKTRKKQ</sequence>
<evidence type="ECO:0000256" key="1">
    <source>
        <dbReference type="SAM" id="Phobius"/>
    </source>
</evidence>